<evidence type="ECO:0000313" key="1">
    <source>
        <dbReference type="EMBL" id="QCC54488.1"/>
    </source>
</evidence>
<name>A0A4D6HMS3_9EURY</name>
<dbReference type="KEGG" id="nbg:DV706_08305"/>
<reference evidence="1 2" key="1">
    <citation type="journal article" date="2019" name="Nat. Commun.">
        <title>A new type of DNA phosphorothioation-based antiviral system in archaea.</title>
        <authorList>
            <person name="Xiong L."/>
            <person name="Liu S."/>
            <person name="Chen S."/>
            <person name="Xiao Y."/>
            <person name="Zhu B."/>
            <person name="Gao Y."/>
            <person name="Zhang Y."/>
            <person name="Chen B."/>
            <person name="Luo J."/>
            <person name="Deng Z."/>
            <person name="Chen X."/>
            <person name="Wang L."/>
            <person name="Chen S."/>
        </authorList>
    </citation>
    <scope>NUCLEOTIDE SEQUENCE [LARGE SCALE GENOMIC DNA]</scope>
    <source>
        <strain evidence="1 2">JCM 10635</strain>
    </source>
</reference>
<dbReference type="RefSeq" id="WP_049889676.1">
    <property type="nucleotide sequence ID" value="NZ_CP031305.1"/>
</dbReference>
<dbReference type="AlphaFoldDB" id="A0A4D6HMS3"/>
<dbReference type="Proteomes" id="UP000296822">
    <property type="component" value="Chromosome"/>
</dbReference>
<dbReference type="Pfam" id="PF26259">
    <property type="entry name" value="DUF8063"/>
    <property type="match status" value="1"/>
</dbReference>
<dbReference type="InterPro" id="IPR058376">
    <property type="entry name" value="DUF8063"/>
</dbReference>
<organism evidence="1 2">
    <name type="scientific">Natronorubrum bangense</name>
    <dbReference type="NCBI Taxonomy" id="61858"/>
    <lineage>
        <taxon>Archaea</taxon>
        <taxon>Methanobacteriati</taxon>
        <taxon>Methanobacteriota</taxon>
        <taxon>Stenosarchaea group</taxon>
        <taxon>Halobacteria</taxon>
        <taxon>Halobacteriales</taxon>
        <taxon>Natrialbaceae</taxon>
        <taxon>Natronorubrum</taxon>
    </lineage>
</organism>
<protein>
    <submittedName>
        <fullName evidence="1">Uncharacterized protein</fullName>
    </submittedName>
</protein>
<accession>A0A4D6HMS3</accession>
<dbReference type="GeneID" id="39851251"/>
<proteinExistence type="predicted"/>
<dbReference type="EMBL" id="CP031305">
    <property type="protein sequence ID" value="QCC54488.1"/>
    <property type="molecule type" value="Genomic_DNA"/>
</dbReference>
<gene>
    <name evidence="1" type="ORF">DV706_08305</name>
</gene>
<evidence type="ECO:0000313" key="2">
    <source>
        <dbReference type="Proteomes" id="UP000296822"/>
    </source>
</evidence>
<sequence length="237" mass="25957">MQRLLVFSMVAAVALAMGMGVGLTAADEDWPTDQDDLERGDVLEAIEQDREDVPEDARTAINNWATDNPDELTDDERETVRDWLRDEPAEIDAPEEFEVEFSGGVWITDYSLEDGEATITFETSRYQRVTVSDALAGVDQDGAVQVPSETYELERGETTISTDVREMRGSSTVGVTVSDTTVRLSTEMQAPEQQDENPFRHFGGESGLFSGILMTVGLAVVGTAHVLRSEDSGVIEA</sequence>